<dbReference type="SUPFAM" id="SSF55008">
    <property type="entry name" value="HMA, heavy metal-associated domain"/>
    <property type="match status" value="1"/>
</dbReference>
<protein>
    <recommendedName>
        <fullName evidence="1">HMA domain-containing protein</fullName>
    </recommendedName>
</protein>
<keyword evidence="3" id="KW-1185">Reference proteome</keyword>
<sequence length="71" mass="7527">MPETTFHIPAMQTQADADAVMFELQDLPCVSIADVDLPARTAWVQHTAMIAPEDIAAALAEAGYDAVPTDG</sequence>
<evidence type="ECO:0000313" key="3">
    <source>
        <dbReference type="Proteomes" id="UP001501788"/>
    </source>
</evidence>
<dbReference type="Gene3D" id="3.30.70.100">
    <property type="match status" value="1"/>
</dbReference>
<reference evidence="3" key="1">
    <citation type="journal article" date="2019" name="Int. J. Syst. Evol. Microbiol.">
        <title>The Global Catalogue of Microorganisms (GCM) 10K type strain sequencing project: providing services to taxonomists for standard genome sequencing and annotation.</title>
        <authorList>
            <consortium name="The Broad Institute Genomics Platform"/>
            <consortium name="The Broad Institute Genome Sequencing Center for Infectious Disease"/>
            <person name="Wu L."/>
            <person name="Ma J."/>
        </authorList>
    </citation>
    <scope>NUCLEOTIDE SEQUENCE [LARGE SCALE GENOMIC DNA]</scope>
    <source>
        <strain evidence="3">JCM 31890</strain>
    </source>
</reference>
<gene>
    <name evidence="2" type="ORF">GCM10023090_23500</name>
</gene>
<dbReference type="CDD" id="cd00371">
    <property type="entry name" value="HMA"/>
    <property type="match status" value="1"/>
</dbReference>
<name>A0ABP8LEH2_9BURK</name>
<dbReference type="InterPro" id="IPR036163">
    <property type="entry name" value="HMA_dom_sf"/>
</dbReference>
<comment type="caution">
    <text evidence="2">The sequence shown here is derived from an EMBL/GenBank/DDBJ whole genome shotgun (WGS) entry which is preliminary data.</text>
</comment>
<dbReference type="Proteomes" id="UP001501788">
    <property type="component" value="Unassembled WGS sequence"/>
</dbReference>
<evidence type="ECO:0000313" key="2">
    <source>
        <dbReference type="EMBL" id="GAA4426921.1"/>
    </source>
</evidence>
<evidence type="ECO:0000259" key="1">
    <source>
        <dbReference type="PROSITE" id="PS50846"/>
    </source>
</evidence>
<proteinExistence type="predicted"/>
<feature type="domain" description="HMA" evidence="1">
    <location>
        <begin position="2"/>
        <end position="67"/>
    </location>
</feature>
<organism evidence="2 3">
    <name type="scientific">Acidovorax lacteus</name>
    <dbReference type="NCBI Taxonomy" id="1924988"/>
    <lineage>
        <taxon>Bacteria</taxon>
        <taxon>Pseudomonadati</taxon>
        <taxon>Pseudomonadota</taxon>
        <taxon>Betaproteobacteria</taxon>
        <taxon>Burkholderiales</taxon>
        <taxon>Comamonadaceae</taxon>
        <taxon>Acidovorax</taxon>
    </lineage>
</organism>
<dbReference type="EMBL" id="BAABEX010000027">
    <property type="protein sequence ID" value="GAA4426921.1"/>
    <property type="molecule type" value="Genomic_DNA"/>
</dbReference>
<dbReference type="PROSITE" id="PS50846">
    <property type="entry name" value="HMA_2"/>
    <property type="match status" value="1"/>
</dbReference>
<dbReference type="InterPro" id="IPR006121">
    <property type="entry name" value="HMA_dom"/>
</dbReference>
<dbReference type="RefSeq" id="WP_345065229.1">
    <property type="nucleotide sequence ID" value="NZ_BAABEX010000027.1"/>
</dbReference>
<accession>A0ABP8LEH2</accession>